<reference evidence="1 2" key="1">
    <citation type="submission" date="2018-04" db="EMBL/GenBank/DDBJ databases">
        <title>WGS assembly of Panicum hallii var. hallii HAL2.</title>
        <authorList>
            <person name="Lovell J."/>
            <person name="Jenkins J."/>
            <person name="Lowry D."/>
            <person name="Mamidi S."/>
            <person name="Sreedasyam A."/>
            <person name="Weng X."/>
            <person name="Barry K."/>
            <person name="Bonette J."/>
            <person name="Campitelli B."/>
            <person name="Daum C."/>
            <person name="Gordon S."/>
            <person name="Gould B."/>
            <person name="Lipzen A."/>
            <person name="MacQueen A."/>
            <person name="Palacio-Mejia J."/>
            <person name="Plott C."/>
            <person name="Shakirov E."/>
            <person name="Shu S."/>
            <person name="Yoshinaga Y."/>
            <person name="Zane M."/>
            <person name="Rokhsar D."/>
            <person name="Grimwood J."/>
            <person name="Schmutz J."/>
            <person name="Juenger T."/>
        </authorList>
    </citation>
    <scope>NUCLEOTIDE SEQUENCE [LARGE SCALE GENOMIC DNA]</scope>
    <source>
        <strain evidence="2">cv. HAL2</strain>
    </source>
</reference>
<dbReference type="AlphaFoldDB" id="A0A2T7CDZ9"/>
<organism evidence="1 2">
    <name type="scientific">Panicum hallii var. hallii</name>
    <dbReference type="NCBI Taxonomy" id="1504633"/>
    <lineage>
        <taxon>Eukaryota</taxon>
        <taxon>Viridiplantae</taxon>
        <taxon>Streptophyta</taxon>
        <taxon>Embryophyta</taxon>
        <taxon>Tracheophyta</taxon>
        <taxon>Spermatophyta</taxon>
        <taxon>Magnoliopsida</taxon>
        <taxon>Liliopsida</taxon>
        <taxon>Poales</taxon>
        <taxon>Poaceae</taxon>
        <taxon>PACMAD clade</taxon>
        <taxon>Panicoideae</taxon>
        <taxon>Panicodae</taxon>
        <taxon>Paniceae</taxon>
        <taxon>Panicinae</taxon>
        <taxon>Panicum</taxon>
        <taxon>Panicum sect. Panicum</taxon>
    </lineage>
</organism>
<dbReference type="Gramene" id="PUZ41572">
    <property type="protein sequence ID" value="PUZ41572"/>
    <property type="gene ID" value="GQ55_9G515500"/>
</dbReference>
<accession>A0A2T7CDZ9</accession>
<evidence type="ECO:0000313" key="2">
    <source>
        <dbReference type="Proteomes" id="UP000244336"/>
    </source>
</evidence>
<protein>
    <submittedName>
        <fullName evidence="1">Uncharacterized protein</fullName>
    </submittedName>
</protein>
<gene>
    <name evidence="1" type="ORF">GQ55_9G515500</name>
</gene>
<dbReference type="Proteomes" id="UP000244336">
    <property type="component" value="Chromosome 9"/>
</dbReference>
<sequence length="96" mass="11267">MFINYQICTQMASTLSIFSIKCNKISKFKVHNLKAKLAYRFKSNHTISTRSSVFYFNSTPINFRNRYAPKSLVLPPFFPYGATRFRDPNFIILTKQ</sequence>
<proteinExistence type="predicted"/>
<dbReference type="EMBL" id="CM009757">
    <property type="protein sequence ID" value="PUZ41572.1"/>
    <property type="molecule type" value="Genomic_DNA"/>
</dbReference>
<evidence type="ECO:0000313" key="1">
    <source>
        <dbReference type="EMBL" id="PUZ41572.1"/>
    </source>
</evidence>
<name>A0A2T7CDZ9_9POAL</name>
<keyword evidence="2" id="KW-1185">Reference proteome</keyword>